<comment type="similarity">
    <text evidence="1">Belongs to the 4-hydroxybenzoyl-CoA thioesterase family.</text>
</comment>
<keyword evidence="6" id="KW-1185">Reference proteome</keyword>
<comment type="caution">
    <text evidence="3">The sequence shown here is derived from an EMBL/GenBank/DDBJ whole genome shotgun (WGS) entry which is preliminary data.</text>
</comment>
<dbReference type="Pfam" id="PF13279">
    <property type="entry name" value="4HBT_2"/>
    <property type="match status" value="1"/>
</dbReference>
<dbReference type="Proteomes" id="UP000031546">
    <property type="component" value="Unassembled WGS sequence"/>
</dbReference>
<evidence type="ECO:0000313" key="3">
    <source>
        <dbReference type="EMBL" id="KIH70324.1"/>
    </source>
</evidence>
<organism evidence="3 5">
    <name type="scientific">Salinicoccus roseus</name>
    <dbReference type="NCBI Taxonomy" id="45670"/>
    <lineage>
        <taxon>Bacteria</taxon>
        <taxon>Bacillati</taxon>
        <taxon>Bacillota</taxon>
        <taxon>Bacilli</taxon>
        <taxon>Bacillales</taxon>
        <taxon>Staphylococcaceae</taxon>
        <taxon>Salinicoccus</taxon>
    </lineage>
</organism>
<gene>
    <name evidence="4" type="ORF">F7P68_0009995</name>
    <name evidence="3" type="ORF">SN16_08620</name>
</gene>
<dbReference type="GeneID" id="77845617"/>
<reference evidence="4" key="3">
    <citation type="submission" date="2020-04" db="EMBL/GenBank/DDBJ databases">
        <authorList>
            <person name="Tanveer F."/>
            <person name="Xie Y."/>
            <person name="Shinwari Z.K."/>
        </authorList>
    </citation>
    <scope>NUCLEOTIDE SEQUENCE</scope>
    <source>
        <strain evidence="4">MOSEL-ME25</strain>
    </source>
</reference>
<dbReference type="SUPFAM" id="SSF54637">
    <property type="entry name" value="Thioesterase/thiol ester dehydrase-isomerase"/>
    <property type="match status" value="1"/>
</dbReference>
<dbReference type="CDD" id="cd00586">
    <property type="entry name" value="4HBT"/>
    <property type="match status" value="1"/>
</dbReference>
<dbReference type="OrthoDB" id="9800856at2"/>
<reference evidence="6" key="2">
    <citation type="submission" date="2020-04" db="EMBL/GenBank/DDBJ databases">
        <title>Genome analysis and biological profiling of marine Cellulosimicrobium funkei MOSEL-ME6.</title>
        <authorList>
            <person name="Tanveer F."/>
            <person name="Xie Y."/>
            <person name="Shinwari Z.K."/>
        </authorList>
    </citation>
    <scope>NUCLEOTIDE SEQUENCE [LARGE SCALE GENOMIC DNA]</scope>
    <source>
        <strain evidence="6">MOSEL-ME25</strain>
    </source>
</reference>
<dbReference type="GO" id="GO:0047617">
    <property type="term" value="F:fatty acyl-CoA hydrolase activity"/>
    <property type="evidence" value="ECO:0007669"/>
    <property type="project" value="TreeGrafter"/>
</dbReference>
<dbReference type="NCBIfam" id="TIGR00051">
    <property type="entry name" value="YbgC/FadM family acyl-CoA thioesterase"/>
    <property type="match status" value="1"/>
</dbReference>
<dbReference type="InterPro" id="IPR006684">
    <property type="entry name" value="YbgC/YbaW"/>
</dbReference>
<dbReference type="PANTHER" id="PTHR31793:SF27">
    <property type="entry name" value="NOVEL THIOESTERASE SUPERFAMILY DOMAIN AND SAPOSIN A-TYPE DOMAIN CONTAINING PROTEIN (0610012H03RIK)"/>
    <property type="match status" value="1"/>
</dbReference>
<evidence type="ECO:0000313" key="4">
    <source>
        <dbReference type="EMBL" id="MDB0580865.1"/>
    </source>
</evidence>
<name>A0A0C2HFA9_9STAP</name>
<dbReference type="EMBL" id="JXII01000007">
    <property type="protein sequence ID" value="KIH70324.1"/>
    <property type="molecule type" value="Genomic_DNA"/>
</dbReference>
<dbReference type="PIRSF" id="PIRSF003230">
    <property type="entry name" value="YbgC"/>
    <property type="match status" value="1"/>
</dbReference>
<evidence type="ECO:0000313" key="6">
    <source>
        <dbReference type="Proteomes" id="UP000527860"/>
    </source>
</evidence>
<protein>
    <submittedName>
        <fullName evidence="4">Thioesterase family protein</fullName>
    </submittedName>
</protein>
<reference evidence="4 6" key="4">
    <citation type="submission" date="2022-12" db="EMBL/GenBank/DDBJ databases">
        <title>Genome analysis and biological profiling of marine Salinicoccus roseus MOSEL-ME25.</title>
        <authorList>
            <person name="Mirza F.T."/>
            <person name="Xie Y."/>
            <person name="Shinwari Z.K."/>
        </authorList>
    </citation>
    <scope>NUCLEOTIDE SEQUENCE [LARGE SCALE GENOMIC DNA]</scope>
    <source>
        <strain evidence="4 6">MOSEL-ME25</strain>
    </source>
</reference>
<evidence type="ECO:0000256" key="1">
    <source>
        <dbReference type="ARBA" id="ARBA00005953"/>
    </source>
</evidence>
<keyword evidence="2" id="KW-0378">Hydrolase</keyword>
<dbReference type="STRING" id="45670.SN16_08620"/>
<dbReference type="EMBL" id="JABEVU030000001">
    <property type="protein sequence ID" value="MDB0580865.1"/>
    <property type="molecule type" value="Genomic_DNA"/>
</dbReference>
<dbReference type="RefSeq" id="WP_040106230.1">
    <property type="nucleotide sequence ID" value="NZ_JABEVU030000001.1"/>
</dbReference>
<sequence>MEPGYTAEKEIQIMYADTDMMGVIYHGNYLKWFEVGRMQLIEDIGYDYVAMEREGYYAPVYNVDVTYRKALKYGDRASVRTWIEENTGIRTTYGYQVVNAAGEVCTEGTTTHIVVKKVDGEFKPVPFKKIFPDWFRKYEEIKVEK</sequence>
<accession>A0A0C2HFA9</accession>
<dbReference type="AlphaFoldDB" id="A0A0C2HFA9"/>
<evidence type="ECO:0000313" key="5">
    <source>
        <dbReference type="Proteomes" id="UP000031546"/>
    </source>
</evidence>
<dbReference type="InterPro" id="IPR029069">
    <property type="entry name" value="HotDog_dom_sf"/>
</dbReference>
<dbReference type="InterPro" id="IPR050563">
    <property type="entry name" value="4-hydroxybenzoyl-CoA_TE"/>
</dbReference>
<reference evidence="3 5" key="1">
    <citation type="submission" date="2015-01" db="EMBL/GenBank/DDBJ databases">
        <title>Genome sequences of high lactate-tolerant strain Salinicoccus roseus W12 with industrial interest.</title>
        <authorList>
            <person name="Wang H."/>
            <person name="Yu B."/>
        </authorList>
    </citation>
    <scope>NUCLEOTIDE SEQUENCE [LARGE SCALE GENOMIC DNA]</scope>
    <source>
        <strain evidence="3 5">W12</strain>
    </source>
</reference>
<dbReference type="PANTHER" id="PTHR31793">
    <property type="entry name" value="4-HYDROXYBENZOYL-COA THIOESTERASE FAMILY MEMBER"/>
    <property type="match status" value="1"/>
</dbReference>
<dbReference type="Gene3D" id="3.10.129.10">
    <property type="entry name" value="Hotdog Thioesterase"/>
    <property type="match status" value="1"/>
</dbReference>
<proteinExistence type="inferred from homology"/>
<evidence type="ECO:0000256" key="2">
    <source>
        <dbReference type="ARBA" id="ARBA00022801"/>
    </source>
</evidence>
<dbReference type="Proteomes" id="UP000527860">
    <property type="component" value="Unassembled WGS sequence"/>
</dbReference>